<sequence>MRYTFSLPRIAILFASVICAQKTSSSSSSGTVLAPPLPTLVDPLILPRFEIDVVFPRNETYNASASEAFPIAFVVQNFTEIGILGNFTILWDIMPFSYGRVPGGIDYDAGTFTLPADPGEGPVVLVDSTNVTKWIRRKDRDERFMLWWHVHWSSLRNCSNYGPHTVFNGIMFDVETPDEVESRRFRNQNATAIGKPADVAQAPECPAVGSVVEVRRNLTVPECPVVFSNGVPYWPPTEVSPGMGNPCAWKLDPAAASGIMSRAASTASARLPTPTTSKAPQKTNAAPGSWGRNAGWGNAVAAACIVGYVGGT</sequence>
<dbReference type="RefSeq" id="XP_030994373.1">
    <property type="nucleotide sequence ID" value="XM_031143250.1"/>
</dbReference>
<feature type="compositionally biased region" description="Polar residues" evidence="1">
    <location>
        <begin position="263"/>
        <end position="286"/>
    </location>
</feature>
<organism evidence="4 5">
    <name type="scientific">Thyridium curvatum</name>
    <dbReference type="NCBI Taxonomy" id="1093900"/>
    <lineage>
        <taxon>Eukaryota</taxon>
        <taxon>Fungi</taxon>
        <taxon>Dikarya</taxon>
        <taxon>Ascomycota</taxon>
        <taxon>Pezizomycotina</taxon>
        <taxon>Sordariomycetes</taxon>
        <taxon>Sordariomycetidae</taxon>
        <taxon>Thyridiales</taxon>
        <taxon>Thyridiaceae</taxon>
        <taxon>Thyridium</taxon>
    </lineage>
</organism>
<dbReference type="InParanoid" id="A0A507ARN5"/>
<evidence type="ECO:0000313" key="4">
    <source>
        <dbReference type="EMBL" id="TPX12662.1"/>
    </source>
</evidence>
<feature type="region of interest" description="Disordered" evidence="1">
    <location>
        <begin position="263"/>
        <end position="290"/>
    </location>
</feature>
<feature type="domain" description="DUF7136" evidence="3">
    <location>
        <begin position="49"/>
        <end position="275"/>
    </location>
</feature>
<name>A0A507ARN5_9PEZI</name>
<dbReference type="EMBL" id="SKBQ01000003">
    <property type="protein sequence ID" value="TPX12662.1"/>
    <property type="molecule type" value="Genomic_DNA"/>
</dbReference>
<evidence type="ECO:0000313" key="5">
    <source>
        <dbReference type="Proteomes" id="UP000319257"/>
    </source>
</evidence>
<dbReference type="AlphaFoldDB" id="A0A507ARN5"/>
<dbReference type="Proteomes" id="UP000319257">
    <property type="component" value="Unassembled WGS sequence"/>
</dbReference>
<proteinExistence type="predicted"/>
<evidence type="ECO:0000256" key="1">
    <source>
        <dbReference type="SAM" id="MobiDB-lite"/>
    </source>
</evidence>
<dbReference type="InterPro" id="IPR055560">
    <property type="entry name" value="DUF7136"/>
</dbReference>
<feature type="chain" id="PRO_5021314562" description="DUF7136 domain-containing protein" evidence="2">
    <location>
        <begin position="26"/>
        <end position="312"/>
    </location>
</feature>
<keyword evidence="5" id="KW-1185">Reference proteome</keyword>
<accession>A0A507ARN5</accession>
<reference evidence="4 5" key="1">
    <citation type="submission" date="2019-06" db="EMBL/GenBank/DDBJ databases">
        <title>Draft genome sequence of the filamentous fungus Phialemoniopsis curvata isolated from diesel fuel.</title>
        <authorList>
            <person name="Varaljay V.A."/>
            <person name="Lyon W.J."/>
            <person name="Crouch A.L."/>
            <person name="Drake C.E."/>
            <person name="Hollomon J.M."/>
            <person name="Nadeau L.J."/>
            <person name="Nunn H.S."/>
            <person name="Stevenson B.S."/>
            <person name="Bojanowski C.L."/>
            <person name="Crookes-Goodson W.J."/>
        </authorList>
    </citation>
    <scope>NUCLEOTIDE SEQUENCE [LARGE SCALE GENOMIC DNA]</scope>
    <source>
        <strain evidence="4 5">D216</strain>
    </source>
</reference>
<dbReference type="Pfam" id="PF23584">
    <property type="entry name" value="DUF7136"/>
    <property type="match status" value="1"/>
</dbReference>
<evidence type="ECO:0000256" key="2">
    <source>
        <dbReference type="SAM" id="SignalP"/>
    </source>
</evidence>
<keyword evidence="2" id="KW-0732">Signal</keyword>
<gene>
    <name evidence="4" type="ORF">E0L32_000839</name>
</gene>
<dbReference type="GeneID" id="41968286"/>
<comment type="caution">
    <text evidence="4">The sequence shown here is derived from an EMBL/GenBank/DDBJ whole genome shotgun (WGS) entry which is preliminary data.</text>
</comment>
<dbReference type="OrthoDB" id="5244771at2759"/>
<feature type="signal peptide" evidence="2">
    <location>
        <begin position="1"/>
        <end position="25"/>
    </location>
</feature>
<evidence type="ECO:0000259" key="3">
    <source>
        <dbReference type="Pfam" id="PF23584"/>
    </source>
</evidence>
<protein>
    <recommendedName>
        <fullName evidence="3">DUF7136 domain-containing protein</fullName>
    </recommendedName>
</protein>